<gene>
    <name evidence="1" type="ORF">PMAYCL1PPCAC_11468</name>
</gene>
<dbReference type="AlphaFoldDB" id="A0AAN4ZHC2"/>
<name>A0AAN4ZHC2_9BILA</name>
<dbReference type="SUPFAM" id="SSF50156">
    <property type="entry name" value="PDZ domain-like"/>
    <property type="match status" value="1"/>
</dbReference>
<evidence type="ECO:0000313" key="2">
    <source>
        <dbReference type="Proteomes" id="UP001328107"/>
    </source>
</evidence>
<dbReference type="Gene3D" id="2.30.42.10">
    <property type="match status" value="1"/>
</dbReference>
<sequence length="99" mass="10686">MLRIRSDAMRDAVDKAMAAFVAGEKRAEEEPSQAPETLHFEFTSGRLGAVYNACASGALIVKVRPNSEAERQGLRAGDVIQKSQGGYQYRSDSNYGGSS</sequence>
<dbReference type="Proteomes" id="UP001328107">
    <property type="component" value="Unassembled WGS sequence"/>
</dbReference>
<accession>A0AAN4ZHC2</accession>
<evidence type="ECO:0000313" key="1">
    <source>
        <dbReference type="EMBL" id="GMR41273.1"/>
    </source>
</evidence>
<proteinExistence type="predicted"/>
<keyword evidence="2" id="KW-1185">Reference proteome</keyword>
<protein>
    <recommendedName>
        <fullName evidence="3">PDZ domain-containing protein</fullName>
    </recommendedName>
</protein>
<comment type="caution">
    <text evidence="1">The sequence shown here is derived from an EMBL/GenBank/DDBJ whole genome shotgun (WGS) entry which is preliminary data.</text>
</comment>
<organism evidence="1 2">
    <name type="scientific">Pristionchus mayeri</name>
    <dbReference type="NCBI Taxonomy" id="1317129"/>
    <lineage>
        <taxon>Eukaryota</taxon>
        <taxon>Metazoa</taxon>
        <taxon>Ecdysozoa</taxon>
        <taxon>Nematoda</taxon>
        <taxon>Chromadorea</taxon>
        <taxon>Rhabditida</taxon>
        <taxon>Rhabditina</taxon>
        <taxon>Diplogasteromorpha</taxon>
        <taxon>Diplogasteroidea</taxon>
        <taxon>Neodiplogasteridae</taxon>
        <taxon>Pristionchus</taxon>
    </lineage>
</organism>
<feature type="non-terminal residue" evidence="1">
    <location>
        <position position="99"/>
    </location>
</feature>
<reference evidence="2" key="1">
    <citation type="submission" date="2022-10" db="EMBL/GenBank/DDBJ databases">
        <title>Genome assembly of Pristionchus species.</title>
        <authorList>
            <person name="Yoshida K."/>
            <person name="Sommer R.J."/>
        </authorList>
    </citation>
    <scope>NUCLEOTIDE SEQUENCE [LARGE SCALE GENOMIC DNA]</scope>
    <source>
        <strain evidence="2">RS5460</strain>
    </source>
</reference>
<evidence type="ECO:0008006" key="3">
    <source>
        <dbReference type="Google" id="ProtNLM"/>
    </source>
</evidence>
<dbReference type="EMBL" id="BTRK01000003">
    <property type="protein sequence ID" value="GMR41273.1"/>
    <property type="molecule type" value="Genomic_DNA"/>
</dbReference>
<dbReference type="InterPro" id="IPR036034">
    <property type="entry name" value="PDZ_sf"/>
</dbReference>